<accession>A0A5M3X101</accession>
<proteinExistence type="predicted"/>
<organism evidence="2 3">
    <name type="scientific">Acrocarpospora macrocephala</name>
    <dbReference type="NCBI Taxonomy" id="150177"/>
    <lineage>
        <taxon>Bacteria</taxon>
        <taxon>Bacillati</taxon>
        <taxon>Actinomycetota</taxon>
        <taxon>Actinomycetes</taxon>
        <taxon>Streptosporangiales</taxon>
        <taxon>Streptosporangiaceae</taxon>
        <taxon>Acrocarpospora</taxon>
    </lineage>
</organism>
<dbReference type="Pfam" id="PF02624">
    <property type="entry name" value="YcaO"/>
    <property type="match status" value="1"/>
</dbReference>
<sequence>MVSVTVDQAPLLVVRPKLKLDTVILESRSGAYLRNGDTAFLVKGKSAYRWLATLSPLLTGEHTVTELCDGLADQQRVTVLELIGTLVERGFAKDAAADGEDAELPLPVADRFRSQIEYIDHFTDRPRSRFAEFRAARVLVTGSGEALLAVATSLVRNGLAALHVATDDDPAPYLALAAEFGIPDGAAPAIRLGSRAELIEAGLDAIVYCADRPVLSEVFELTRRAQESGPQLLPLMVHGTTVVLGPVVGPRTSPCWLCAQLRLDVGDPATAADRWRSMAIGTVGAADRLDLTVARMIGNAAGFELFRLFTGALLLETRSAVVLQDLRTLEVHRERLLPHPACPLCAQTPPPEPNAPEELTDDQRYRRLERLFGRRVGVITEYADDELEQMPIKTARLKFAPLGGSDTRAVTAFHLDTARDARLLAFRKSIREYLAAPIGRGDMVVGTAAEIAATGEAPMPADRLATWSGLPVDPDAPIPWLPATDLRSGALYGVPAAAAYPFSTANARLLVERTPAGAAAELTRDEMIAKGLTSAFAYTALRDAVRGRGGVVPVDEDAIAADESLAFLVKSALRFGCPVQLYALPGAAPAHAVLAVADEDGDAAPSWSIAGGLSFASAARDVLCDVVGTLQAQHFEGSAPDLGAPLIADFDPRAGLPLAAETSRPSDEQATVPAMLDALNRRGETALLVDTMTPDLLTAEALVTGVVLIGTPGSGR</sequence>
<evidence type="ECO:0000259" key="1">
    <source>
        <dbReference type="PROSITE" id="PS51664"/>
    </source>
</evidence>
<evidence type="ECO:0000313" key="2">
    <source>
        <dbReference type="EMBL" id="GES11978.1"/>
    </source>
</evidence>
<keyword evidence="3" id="KW-1185">Reference proteome</keyword>
<gene>
    <name evidence="2" type="ORF">Amac_055750</name>
</gene>
<dbReference type="Gene3D" id="3.40.50.720">
    <property type="entry name" value="NAD(P)-binding Rossmann-like Domain"/>
    <property type="match status" value="1"/>
</dbReference>
<reference evidence="2 3" key="1">
    <citation type="submission" date="2019-10" db="EMBL/GenBank/DDBJ databases">
        <title>Whole genome shotgun sequence of Acrocarpospora macrocephala NBRC 16266.</title>
        <authorList>
            <person name="Ichikawa N."/>
            <person name="Kimura A."/>
            <person name="Kitahashi Y."/>
            <person name="Komaki H."/>
            <person name="Oguchi A."/>
        </authorList>
    </citation>
    <scope>NUCLEOTIDE SEQUENCE [LARGE SCALE GENOMIC DNA]</scope>
    <source>
        <strain evidence="2 3">NBRC 16266</strain>
    </source>
</reference>
<dbReference type="Proteomes" id="UP000331127">
    <property type="component" value="Unassembled WGS sequence"/>
</dbReference>
<dbReference type="OrthoDB" id="4219774at2"/>
<name>A0A5M3X101_9ACTN</name>
<dbReference type="EMBL" id="BLAE01000034">
    <property type="protein sequence ID" value="GES11978.1"/>
    <property type="molecule type" value="Genomic_DNA"/>
</dbReference>
<dbReference type="InterPro" id="IPR003776">
    <property type="entry name" value="YcaO-like_dom"/>
</dbReference>
<evidence type="ECO:0000313" key="3">
    <source>
        <dbReference type="Proteomes" id="UP000331127"/>
    </source>
</evidence>
<dbReference type="RefSeq" id="WP_155357331.1">
    <property type="nucleotide sequence ID" value="NZ_BLAE01000034.1"/>
</dbReference>
<dbReference type="AlphaFoldDB" id="A0A5M3X101"/>
<dbReference type="PROSITE" id="PS51664">
    <property type="entry name" value="YCAO"/>
    <property type="match status" value="1"/>
</dbReference>
<feature type="domain" description="YcaO" evidence="1">
    <location>
        <begin position="412"/>
        <end position="716"/>
    </location>
</feature>
<dbReference type="NCBIfam" id="TIGR03882">
    <property type="entry name" value="cyclo_dehyd_2"/>
    <property type="match status" value="1"/>
</dbReference>
<comment type="caution">
    <text evidence="2">The sequence shown here is derived from an EMBL/GenBank/DDBJ whole genome shotgun (WGS) entry which is preliminary data.</text>
</comment>
<dbReference type="InterPro" id="IPR022291">
    <property type="entry name" value="Bacteriocin_synth_cyclodeHase"/>
</dbReference>
<protein>
    <recommendedName>
        <fullName evidence="1">YcaO domain-containing protein</fullName>
    </recommendedName>
</protein>